<dbReference type="SUPFAM" id="SSF56349">
    <property type="entry name" value="DNA breaking-rejoining enzymes"/>
    <property type="match status" value="1"/>
</dbReference>
<organism evidence="3">
    <name type="scientific">bioreactor metagenome</name>
    <dbReference type="NCBI Taxonomy" id="1076179"/>
    <lineage>
        <taxon>unclassified sequences</taxon>
        <taxon>metagenomes</taxon>
        <taxon>ecological metagenomes</taxon>
    </lineage>
</organism>
<dbReference type="AlphaFoldDB" id="A0A645GIX3"/>
<dbReference type="EMBL" id="VSSQ01075522">
    <property type="protein sequence ID" value="MPN26100.1"/>
    <property type="molecule type" value="Genomic_DNA"/>
</dbReference>
<evidence type="ECO:0000256" key="1">
    <source>
        <dbReference type="ARBA" id="ARBA00023172"/>
    </source>
</evidence>
<name>A0A645GIX3_9ZZZZ</name>
<evidence type="ECO:0000259" key="2">
    <source>
        <dbReference type="Pfam" id="PF00589"/>
    </source>
</evidence>
<comment type="caution">
    <text evidence="3">The sequence shown here is derived from an EMBL/GenBank/DDBJ whole genome shotgun (WGS) entry which is preliminary data.</text>
</comment>
<dbReference type="GO" id="GO:0003677">
    <property type="term" value="F:DNA binding"/>
    <property type="evidence" value="ECO:0007669"/>
    <property type="project" value="InterPro"/>
</dbReference>
<sequence>MYQNNPSGISYRFKQFLESLDIRTTRLTEGRSRASSVKDVHSLRHTFAYLAGCYQIPLPVVQSILGHMSPEMTKHYQAHADREAKEKYLAQLPDFLGSSSSQPQLPAPSCRDRLNQVLSLLPEDAVQQVLAYAETLNPR</sequence>
<reference evidence="3" key="1">
    <citation type="submission" date="2019-08" db="EMBL/GenBank/DDBJ databases">
        <authorList>
            <person name="Kucharzyk K."/>
            <person name="Murdoch R.W."/>
            <person name="Higgins S."/>
            <person name="Loffler F."/>
        </authorList>
    </citation>
    <scope>NUCLEOTIDE SEQUENCE</scope>
</reference>
<dbReference type="GO" id="GO:0006310">
    <property type="term" value="P:DNA recombination"/>
    <property type="evidence" value="ECO:0007669"/>
    <property type="project" value="UniProtKB-KW"/>
</dbReference>
<dbReference type="InterPro" id="IPR013762">
    <property type="entry name" value="Integrase-like_cat_sf"/>
</dbReference>
<protein>
    <recommendedName>
        <fullName evidence="2">Tyr recombinase domain-containing protein</fullName>
    </recommendedName>
</protein>
<dbReference type="InterPro" id="IPR002104">
    <property type="entry name" value="Integrase_catalytic"/>
</dbReference>
<accession>A0A645GIX3</accession>
<feature type="domain" description="Tyr recombinase" evidence="2">
    <location>
        <begin position="38"/>
        <end position="81"/>
    </location>
</feature>
<gene>
    <name evidence="3" type="ORF">SDC9_173524</name>
</gene>
<keyword evidence="1" id="KW-0233">DNA recombination</keyword>
<proteinExistence type="predicted"/>
<dbReference type="Pfam" id="PF00589">
    <property type="entry name" value="Phage_integrase"/>
    <property type="match status" value="1"/>
</dbReference>
<evidence type="ECO:0000313" key="3">
    <source>
        <dbReference type="EMBL" id="MPN26100.1"/>
    </source>
</evidence>
<dbReference type="InterPro" id="IPR011010">
    <property type="entry name" value="DNA_brk_join_enz"/>
</dbReference>
<dbReference type="Gene3D" id="1.10.443.10">
    <property type="entry name" value="Intergrase catalytic core"/>
    <property type="match status" value="1"/>
</dbReference>
<dbReference type="GO" id="GO:0015074">
    <property type="term" value="P:DNA integration"/>
    <property type="evidence" value="ECO:0007669"/>
    <property type="project" value="InterPro"/>
</dbReference>